<comment type="caution">
    <text evidence="19">The sequence shown here is derived from an EMBL/GenBank/DDBJ whole genome shotgun (WGS) entry which is preliminary data.</text>
</comment>
<dbReference type="InterPro" id="IPR006047">
    <property type="entry name" value="GH13_cat_dom"/>
</dbReference>
<keyword evidence="8" id="KW-0732">Signal</keyword>
<evidence type="ECO:0000256" key="8">
    <source>
        <dbReference type="ARBA" id="ARBA00022729"/>
    </source>
</evidence>
<dbReference type="PANTHER" id="PTHR43447">
    <property type="entry name" value="ALPHA-AMYLASE"/>
    <property type="match status" value="1"/>
</dbReference>
<dbReference type="InterPro" id="IPR013780">
    <property type="entry name" value="Glyco_hydro_b"/>
</dbReference>
<dbReference type="Proteomes" id="UP000037069">
    <property type="component" value="Unassembled WGS sequence"/>
</dbReference>
<accession>A0A0L0C526</accession>
<keyword evidence="14" id="KW-0326">Glycosidase</keyword>
<evidence type="ECO:0000256" key="13">
    <source>
        <dbReference type="ARBA" id="ARBA00023277"/>
    </source>
</evidence>
<dbReference type="InterPro" id="IPR031319">
    <property type="entry name" value="A-amylase_C"/>
</dbReference>
<evidence type="ECO:0000256" key="7">
    <source>
        <dbReference type="ARBA" id="ARBA00022723"/>
    </source>
</evidence>
<feature type="compositionally biased region" description="Acidic residues" evidence="16">
    <location>
        <begin position="806"/>
        <end position="841"/>
    </location>
</feature>
<keyword evidence="7" id="KW-0479">Metal-binding</keyword>
<feature type="compositionally biased region" description="Acidic residues" evidence="16">
    <location>
        <begin position="856"/>
        <end position="865"/>
    </location>
</feature>
<dbReference type="PRINTS" id="PR00110">
    <property type="entry name" value="ALPHAAMYLASE"/>
</dbReference>
<evidence type="ECO:0000256" key="15">
    <source>
        <dbReference type="RuleBase" id="RU003615"/>
    </source>
</evidence>
<dbReference type="Gene3D" id="3.20.20.80">
    <property type="entry name" value="Glycosidases"/>
    <property type="match status" value="1"/>
</dbReference>
<evidence type="ECO:0000256" key="11">
    <source>
        <dbReference type="ARBA" id="ARBA00023157"/>
    </source>
</evidence>
<dbReference type="SMART" id="SM00642">
    <property type="entry name" value="Aamy"/>
    <property type="match status" value="1"/>
</dbReference>
<dbReference type="Pfam" id="PF00128">
    <property type="entry name" value="Alpha-amylase"/>
    <property type="match status" value="1"/>
</dbReference>
<evidence type="ECO:0000256" key="4">
    <source>
        <dbReference type="ARBA" id="ARBA00008061"/>
    </source>
</evidence>
<feature type="compositionally biased region" description="Basic and acidic residues" evidence="16">
    <location>
        <begin position="795"/>
        <end position="805"/>
    </location>
</feature>
<comment type="catalytic activity">
    <reaction evidence="1">
        <text>Endohydrolysis of (1-&gt;4)-alpha-D-glucosidic linkages in polysaccharides containing three or more (1-&gt;4)-alpha-linked D-glucose units.</text>
        <dbReference type="EC" id="3.2.1.1"/>
    </reaction>
</comment>
<sequence length="945" mass="106483">MRLMSLHTAATNQRLRLPFAGNIFVLSLFLCCLLSSEVWSFANIKQRHRLVRQLNAADAVNYDKDSSMTNLYHQPHFTGNRSVIVQLFEWKFLDIAEECRNFLGPQGYAGVQISPVLEHTIIETSSVKHPWWERYEVISYRLASRSGDESDFWSMSRICNEHGVRIYVDVVLNHMAAPLNFLFDIKEQDNKDFIVNTLLETNVNISQLNYSNVSYTQVDFHRTLCAILPHTQDAHEIRNCQLKGHPDLDHSRAGVQKHIVELLNKFIDMGVAGFRIDMAKYMWPIDLKNILKQVKNLSTEFKFKKNSRPFVYHDVFDLGLDTVSKTEYSTNGVVSEYLYPAELATIIQRKVPLSSLINWGPALGFLAHEDALVFIDSHDTQRGLPQQLGHNKMLTYKQRLKYIMANVFMLIHPYGAIKRIMSSYYFSDKDINQGPPTEDEEGEQIGSPQFNEQQQCTKESGWVCEHRWPVLVNMLKVANYFSVPGQEEPSIIYFQTNGANQVAFCRGYKAFVAINNEPEIEFEKEVYACLEPGTYCDMVTGGKKEGEEKCHGKIVLINEQGYTKLKLAVADVESEDNEEENAEEEEDSGRIESYGILVIYVESKIQPNEADDTNNEGEEINDPEESEAEVKEGEEPIEENIEQPNDDEEHNTGAEQPDVVDPETSKEETEENAEEDAKSEDAAEEEPGVADDNTEGEAADPETAKEDGEAENQPEENEEEDDNPENANEEEAGASDDETEGEADDPETSKEEDQADENNPEENKEENADVEVSDSGEPGETKAELSIEPEEDAEEKASDENKVDEENNSNNVEDGEEGTQSEKEEVVEDPAQEEEVNDDAEADNKLEEEIPSNDQPAEELDEAEGTDNSLEIIANEASIEQQDVPETAESRNLDDKADEAEEQMEKPITEIVDENTDASDAVTAKIQEVQAAGIFVKPRGDGNNG</sequence>
<gene>
    <name evidence="19" type="ORF">FF38_12350</name>
</gene>
<dbReference type="AlphaFoldDB" id="A0A0L0C526"/>
<evidence type="ECO:0000313" key="19">
    <source>
        <dbReference type="EMBL" id="KNC27493.1"/>
    </source>
</evidence>
<feature type="domain" description="Alpha-amylase C-terminal" evidence="17">
    <location>
        <begin position="496"/>
        <end position="575"/>
    </location>
</feature>
<comment type="cofactor">
    <cofactor evidence="3">
        <name>chloride</name>
        <dbReference type="ChEBI" id="CHEBI:17996"/>
    </cofactor>
</comment>
<feature type="region of interest" description="Disordered" evidence="16">
    <location>
        <begin position="605"/>
        <end position="915"/>
    </location>
</feature>
<evidence type="ECO:0000259" key="17">
    <source>
        <dbReference type="SMART" id="SM00632"/>
    </source>
</evidence>
<evidence type="ECO:0000256" key="1">
    <source>
        <dbReference type="ARBA" id="ARBA00000548"/>
    </source>
</evidence>
<evidence type="ECO:0000256" key="5">
    <source>
        <dbReference type="ARBA" id="ARBA00011245"/>
    </source>
</evidence>
<proteinExistence type="inferred from homology"/>
<feature type="compositionally biased region" description="Acidic residues" evidence="16">
    <location>
        <begin position="572"/>
        <end position="587"/>
    </location>
</feature>
<feature type="region of interest" description="Disordered" evidence="16">
    <location>
        <begin position="571"/>
        <end position="590"/>
    </location>
</feature>
<name>A0A0L0C526_LUCCU</name>
<feature type="compositionally biased region" description="Acidic residues" evidence="16">
    <location>
        <begin position="708"/>
        <end position="746"/>
    </location>
</feature>
<keyword evidence="20" id="KW-1185">Reference proteome</keyword>
<dbReference type="GO" id="GO:0004556">
    <property type="term" value="F:alpha-amylase activity"/>
    <property type="evidence" value="ECO:0007669"/>
    <property type="project" value="UniProtKB-EC"/>
</dbReference>
<keyword evidence="11" id="KW-1015">Disulfide bond</keyword>
<evidence type="ECO:0000256" key="10">
    <source>
        <dbReference type="ARBA" id="ARBA00022837"/>
    </source>
</evidence>
<dbReference type="SUPFAM" id="SSF51011">
    <property type="entry name" value="Glycosyl hydrolase domain"/>
    <property type="match status" value="1"/>
</dbReference>
<organism evidence="19 20">
    <name type="scientific">Lucilia cuprina</name>
    <name type="common">Green bottle fly</name>
    <name type="synonym">Australian sheep blowfly</name>
    <dbReference type="NCBI Taxonomy" id="7375"/>
    <lineage>
        <taxon>Eukaryota</taxon>
        <taxon>Metazoa</taxon>
        <taxon>Ecdysozoa</taxon>
        <taxon>Arthropoda</taxon>
        <taxon>Hexapoda</taxon>
        <taxon>Insecta</taxon>
        <taxon>Pterygota</taxon>
        <taxon>Neoptera</taxon>
        <taxon>Endopterygota</taxon>
        <taxon>Diptera</taxon>
        <taxon>Brachycera</taxon>
        <taxon>Muscomorpha</taxon>
        <taxon>Oestroidea</taxon>
        <taxon>Calliphoridae</taxon>
        <taxon>Luciliinae</taxon>
        <taxon>Lucilia</taxon>
    </lineage>
</organism>
<dbReference type="GO" id="GO:0005975">
    <property type="term" value="P:carbohydrate metabolic process"/>
    <property type="evidence" value="ECO:0007669"/>
    <property type="project" value="InterPro"/>
</dbReference>
<dbReference type="OMA" id="FRIDMAK"/>
<feature type="domain" description="Glycosyl hydrolase family 13 catalytic" evidence="18">
    <location>
        <begin position="82"/>
        <end position="478"/>
    </location>
</feature>
<evidence type="ECO:0000259" key="18">
    <source>
        <dbReference type="SMART" id="SM00642"/>
    </source>
</evidence>
<comment type="similarity">
    <text evidence="4 15">Belongs to the glycosyl hydrolase 13 family.</text>
</comment>
<keyword evidence="12" id="KW-0868">Chloride</keyword>
<dbReference type="Gene3D" id="2.60.40.1180">
    <property type="entry name" value="Golgi alpha-mannosidase II"/>
    <property type="match status" value="1"/>
</dbReference>
<dbReference type="InterPro" id="IPR006046">
    <property type="entry name" value="Alpha_amylase"/>
</dbReference>
<dbReference type="CDD" id="cd11317">
    <property type="entry name" value="AmyAc_bac_euk_AmyA"/>
    <property type="match status" value="1"/>
</dbReference>
<comment type="subunit">
    <text evidence="5">Monomer.</text>
</comment>
<evidence type="ECO:0000256" key="12">
    <source>
        <dbReference type="ARBA" id="ARBA00023214"/>
    </source>
</evidence>
<keyword evidence="10" id="KW-0106">Calcium</keyword>
<dbReference type="OrthoDB" id="550577at2759"/>
<evidence type="ECO:0000313" key="20">
    <source>
        <dbReference type="Proteomes" id="UP000037069"/>
    </source>
</evidence>
<evidence type="ECO:0000256" key="16">
    <source>
        <dbReference type="SAM" id="MobiDB-lite"/>
    </source>
</evidence>
<dbReference type="STRING" id="7375.A0A0L0C526"/>
<keyword evidence="9" id="KW-0378">Hydrolase</keyword>
<dbReference type="EMBL" id="JRES01000890">
    <property type="protein sequence ID" value="KNC27493.1"/>
    <property type="molecule type" value="Genomic_DNA"/>
</dbReference>
<feature type="compositionally biased region" description="Acidic residues" evidence="16">
    <location>
        <begin position="609"/>
        <end position="627"/>
    </location>
</feature>
<dbReference type="SMART" id="SM00632">
    <property type="entry name" value="Aamy_C"/>
    <property type="match status" value="1"/>
</dbReference>
<comment type="cofactor">
    <cofactor evidence="2">
        <name>Ca(2+)</name>
        <dbReference type="ChEBI" id="CHEBI:29108"/>
    </cofactor>
</comment>
<evidence type="ECO:0000256" key="2">
    <source>
        <dbReference type="ARBA" id="ARBA00001913"/>
    </source>
</evidence>
<dbReference type="Pfam" id="PF02806">
    <property type="entry name" value="Alpha-amylase_C"/>
    <property type="match status" value="1"/>
</dbReference>
<dbReference type="InterPro" id="IPR017853">
    <property type="entry name" value="GH"/>
</dbReference>
<feature type="compositionally biased region" description="Acidic residues" evidence="16">
    <location>
        <begin position="635"/>
        <end position="649"/>
    </location>
</feature>
<reference evidence="19 20" key="1">
    <citation type="journal article" date="2015" name="Nat. Commun.">
        <title>Lucilia cuprina genome unlocks parasitic fly biology to underpin future interventions.</title>
        <authorList>
            <person name="Anstead C.A."/>
            <person name="Korhonen P.K."/>
            <person name="Young N.D."/>
            <person name="Hall R.S."/>
            <person name="Jex A.R."/>
            <person name="Murali S.C."/>
            <person name="Hughes D.S."/>
            <person name="Lee S.F."/>
            <person name="Perry T."/>
            <person name="Stroehlein A.J."/>
            <person name="Ansell B.R."/>
            <person name="Breugelmans B."/>
            <person name="Hofmann A."/>
            <person name="Qu J."/>
            <person name="Dugan S."/>
            <person name="Lee S.L."/>
            <person name="Chao H."/>
            <person name="Dinh H."/>
            <person name="Han Y."/>
            <person name="Doddapaneni H.V."/>
            <person name="Worley K.C."/>
            <person name="Muzny D.M."/>
            <person name="Ioannidis P."/>
            <person name="Waterhouse R.M."/>
            <person name="Zdobnov E.M."/>
            <person name="James P.J."/>
            <person name="Bagnall N.H."/>
            <person name="Kotze A.C."/>
            <person name="Gibbs R.A."/>
            <person name="Richards S."/>
            <person name="Batterham P."/>
            <person name="Gasser R.B."/>
        </authorList>
    </citation>
    <scope>NUCLEOTIDE SEQUENCE [LARGE SCALE GENOMIC DNA]</scope>
    <source>
        <strain evidence="19 20">LS</strain>
        <tissue evidence="19">Full body</tissue>
    </source>
</reference>
<dbReference type="EC" id="3.2.1.1" evidence="6"/>
<dbReference type="SUPFAM" id="SSF51445">
    <property type="entry name" value="(Trans)glycosidases"/>
    <property type="match status" value="1"/>
</dbReference>
<dbReference type="GO" id="GO:0046872">
    <property type="term" value="F:metal ion binding"/>
    <property type="evidence" value="ECO:0007669"/>
    <property type="project" value="UniProtKB-KW"/>
</dbReference>
<keyword evidence="13" id="KW-0119">Carbohydrate metabolism</keyword>
<evidence type="ECO:0000256" key="14">
    <source>
        <dbReference type="ARBA" id="ARBA00023295"/>
    </source>
</evidence>
<dbReference type="InterPro" id="IPR006048">
    <property type="entry name" value="A-amylase/branching_C"/>
</dbReference>
<evidence type="ECO:0000256" key="9">
    <source>
        <dbReference type="ARBA" id="ARBA00022801"/>
    </source>
</evidence>
<evidence type="ECO:0000256" key="6">
    <source>
        <dbReference type="ARBA" id="ARBA00012595"/>
    </source>
</evidence>
<protein>
    <recommendedName>
        <fullName evidence="6">alpha-amylase</fullName>
        <ecNumber evidence="6">3.2.1.1</ecNumber>
    </recommendedName>
</protein>
<evidence type="ECO:0000256" key="3">
    <source>
        <dbReference type="ARBA" id="ARBA00001923"/>
    </source>
</evidence>
<feature type="compositionally biased region" description="Acidic residues" evidence="16">
    <location>
        <begin position="682"/>
        <end position="700"/>
    </location>
</feature>